<organism evidence="2 3">
    <name type="scientific">Paenibacillus macerans</name>
    <name type="common">Bacillus macerans</name>
    <dbReference type="NCBI Taxonomy" id="44252"/>
    <lineage>
        <taxon>Bacteria</taxon>
        <taxon>Bacillati</taxon>
        <taxon>Bacillota</taxon>
        <taxon>Bacilli</taxon>
        <taxon>Bacillales</taxon>
        <taxon>Paenibacillaceae</taxon>
        <taxon>Paenibacillus</taxon>
    </lineage>
</organism>
<feature type="domain" description="HTH cro/C1-type" evidence="1">
    <location>
        <begin position="18"/>
        <end position="52"/>
    </location>
</feature>
<dbReference type="Proteomes" id="UP000442469">
    <property type="component" value="Unassembled WGS sequence"/>
</dbReference>
<dbReference type="Gene3D" id="1.10.260.40">
    <property type="entry name" value="lambda repressor-like DNA-binding domains"/>
    <property type="match status" value="1"/>
</dbReference>
<accession>A0A6N8EWG0</accession>
<name>A0A6N8EWG0_PAEMA</name>
<dbReference type="CDD" id="cd00093">
    <property type="entry name" value="HTH_XRE"/>
    <property type="match status" value="1"/>
</dbReference>
<dbReference type="InterPro" id="IPR010982">
    <property type="entry name" value="Lambda_DNA-bd_dom_sf"/>
</dbReference>
<dbReference type="GO" id="GO:0003677">
    <property type="term" value="F:DNA binding"/>
    <property type="evidence" value="ECO:0007669"/>
    <property type="project" value="InterPro"/>
</dbReference>
<dbReference type="PROSITE" id="PS50943">
    <property type="entry name" value="HTH_CROC1"/>
    <property type="match status" value="1"/>
</dbReference>
<reference evidence="2 3" key="1">
    <citation type="submission" date="2019-11" db="EMBL/GenBank/DDBJ databases">
        <title>Draft genome sequences of five Paenibacillus species of dairy origin.</title>
        <authorList>
            <person name="Olajide A.M."/>
            <person name="Chen S."/>
            <person name="Lapointe G."/>
        </authorList>
    </citation>
    <scope>NUCLEOTIDE SEQUENCE [LARGE SCALE GENOMIC DNA]</scope>
    <source>
        <strain evidence="2 3">3CT49</strain>
    </source>
</reference>
<dbReference type="RefSeq" id="WP_124331833.1">
    <property type="nucleotide sequence ID" value="NZ_BGML01000002.1"/>
</dbReference>
<evidence type="ECO:0000313" key="2">
    <source>
        <dbReference type="EMBL" id="MUG23120.1"/>
    </source>
</evidence>
<dbReference type="InterPro" id="IPR001387">
    <property type="entry name" value="Cro/C1-type_HTH"/>
</dbReference>
<dbReference type="SUPFAM" id="SSF47413">
    <property type="entry name" value="lambda repressor-like DNA-binding domains"/>
    <property type="match status" value="1"/>
</dbReference>
<protein>
    <submittedName>
        <fullName evidence="2">Helix-turn-helix domain-containing protein</fullName>
    </submittedName>
</protein>
<dbReference type="Pfam" id="PF01381">
    <property type="entry name" value="HTH_3"/>
    <property type="match status" value="1"/>
</dbReference>
<evidence type="ECO:0000313" key="3">
    <source>
        <dbReference type="Proteomes" id="UP000442469"/>
    </source>
</evidence>
<evidence type="ECO:0000259" key="1">
    <source>
        <dbReference type="PROSITE" id="PS50943"/>
    </source>
</evidence>
<gene>
    <name evidence="2" type="ORF">GNQ08_11950</name>
</gene>
<dbReference type="EMBL" id="WNZZ01000007">
    <property type="protein sequence ID" value="MUG23120.1"/>
    <property type="molecule type" value="Genomic_DNA"/>
</dbReference>
<comment type="caution">
    <text evidence="2">The sequence shown here is derived from an EMBL/GenBank/DDBJ whole genome shotgun (WGS) entry which is preliminary data.</text>
</comment>
<proteinExistence type="predicted"/>
<sequence>MFKTSSICILALSLYSRVDRSYISELENGEKAPSLLTIISLTRALHISLAAFFERFEDKMKL</sequence>
<dbReference type="AlphaFoldDB" id="A0A6N8EWG0"/>